<dbReference type="InterPro" id="IPR009936">
    <property type="entry name" value="DUF1468"/>
</dbReference>
<gene>
    <name evidence="3" type="ORF">SAMN05892877_11446</name>
</gene>
<sequence length="164" mass="17354">MTDQSQPIEGLGRPRLSQDRVAGLTLIAVSAFALWASSDLETGTLRFIGPGLMPRLLASLVGVTGLILLVLSFLRLGEAMPRIALRGPVCVLAGILAFALTVQTVGFAIAAPLLAMLAGLADRDMRWIELLGFAAFMTVGCILVFKVGLNLPIPILTIPGIIQY</sequence>
<dbReference type="Proteomes" id="UP000219167">
    <property type="component" value="Unassembled WGS sequence"/>
</dbReference>
<keyword evidence="4" id="KW-1185">Reference proteome</keyword>
<dbReference type="Pfam" id="PF07331">
    <property type="entry name" value="TctB"/>
    <property type="match status" value="1"/>
</dbReference>
<evidence type="ECO:0000313" key="4">
    <source>
        <dbReference type="Proteomes" id="UP000219167"/>
    </source>
</evidence>
<evidence type="ECO:0000256" key="1">
    <source>
        <dbReference type="SAM" id="Phobius"/>
    </source>
</evidence>
<name>A0A285UTN6_9HYPH</name>
<keyword evidence="1" id="KW-0472">Membrane</keyword>
<proteinExistence type="predicted"/>
<feature type="transmembrane region" description="Helical" evidence="1">
    <location>
        <begin position="89"/>
        <end position="115"/>
    </location>
</feature>
<feature type="domain" description="DUF1468" evidence="2">
    <location>
        <begin position="21"/>
        <end position="154"/>
    </location>
</feature>
<keyword evidence="1" id="KW-1133">Transmembrane helix</keyword>
<organism evidence="3 4">
    <name type="scientific">Rhizobium subbaraonis</name>
    <dbReference type="NCBI Taxonomy" id="908946"/>
    <lineage>
        <taxon>Bacteria</taxon>
        <taxon>Pseudomonadati</taxon>
        <taxon>Pseudomonadota</taxon>
        <taxon>Alphaproteobacteria</taxon>
        <taxon>Hyphomicrobiales</taxon>
        <taxon>Rhizobiaceae</taxon>
        <taxon>Rhizobium/Agrobacterium group</taxon>
        <taxon>Rhizobium</taxon>
    </lineage>
</organism>
<dbReference type="EMBL" id="OBQD01000014">
    <property type="protein sequence ID" value="SOC45179.1"/>
    <property type="molecule type" value="Genomic_DNA"/>
</dbReference>
<evidence type="ECO:0000259" key="2">
    <source>
        <dbReference type="Pfam" id="PF07331"/>
    </source>
</evidence>
<protein>
    <submittedName>
        <fullName evidence="3">Putative tricarboxylic transport membrane protein</fullName>
    </submittedName>
</protein>
<accession>A0A285UTN6</accession>
<feature type="transmembrane region" description="Helical" evidence="1">
    <location>
        <begin position="127"/>
        <end position="145"/>
    </location>
</feature>
<keyword evidence="1" id="KW-0812">Transmembrane</keyword>
<reference evidence="3 4" key="1">
    <citation type="submission" date="2017-08" db="EMBL/GenBank/DDBJ databases">
        <authorList>
            <person name="de Groot N.N."/>
        </authorList>
    </citation>
    <scope>NUCLEOTIDE SEQUENCE [LARGE SCALE GENOMIC DNA]</scope>
    <source>
        <strain evidence="3 4">JC85</strain>
    </source>
</reference>
<evidence type="ECO:0000313" key="3">
    <source>
        <dbReference type="EMBL" id="SOC45179.1"/>
    </source>
</evidence>
<feature type="transmembrane region" description="Helical" evidence="1">
    <location>
        <begin position="21"/>
        <end position="37"/>
    </location>
</feature>
<dbReference type="RefSeq" id="WP_176526838.1">
    <property type="nucleotide sequence ID" value="NZ_OBQD01000014.1"/>
</dbReference>
<feature type="transmembrane region" description="Helical" evidence="1">
    <location>
        <begin position="57"/>
        <end position="77"/>
    </location>
</feature>
<dbReference type="AlphaFoldDB" id="A0A285UTN6"/>